<proteinExistence type="predicted"/>
<feature type="domain" description="HTH araC/xylS-type" evidence="6">
    <location>
        <begin position="172"/>
        <end position="269"/>
    </location>
</feature>
<sequence length="337" mass="35318">MAGDNLVARGTAYRLRFGGGADGIERMAASLRGVAFAPHRHDTYAVGLTLAGVQTFRYRGSLWHCPPGRWHVLHPDETHDGGAGSADGLDYRIIYLDPALVQDALGGRPLPFVADPVLEPTPASRAVASWLADIEEPLDDAQAAEMTTAVVDMLTQHAGPARPTALDLDAVRRVRTLLADDPARRHPVAEFERVAGMDRWAVARQFRAAFGTSPTRFRTMRQLDTARRLIRAGVPLGEVAVAAGFADQSHLTRMFKRAFGLTPAVWAAGVSDAGGSDPADRSRAGGSGLADGSRPGGSGVGGSGAGADGVGHGGHVLPAVPEGHGLAEQGVAEVQQR</sequence>
<accession>A0ABN0TGV1</accession>
<dbReference type="InterPro" id="IPR050204">
    <property type="entry name" value="AraC_XylS_family_regulators"/>
</dbReference>
<evidence type="ECO:0000256" key="5">
    <source>
        <dbReference type="SAM" id="MobiDB-lite"/>
    </source>
</evidence>
<keyword evidence="1" id="KW-0805">Transcription regulation</keyword>
<dbReference type="PROSITE" id="PS01124">
    <property type="entry name" value="HTH_ARAC_FAMILY_2"/>
    <property type="match status" value="1"/>
</dbReference>
<evidence type="ECO:0000256" key="4">
    <source>
        <dbReference type="ARBA" id="ARBA00023163"/>
    </source>
</evidence>
<keyword evidence="8" id="KW-1185">Reference proteome</keyword>
<dbReference type="Pfam" id="PF02311">
    <property type="entry name" value="AraC_binding"/>
    <property type="match status" value="1"/>
</dbReference>
<dbReference type="SUPFAM" id="SSF51215">
    <property type="entry name" value="Regulatory protein AraC"/>
    <property type="match status" value="1"/>
</dbReference>
<dbReference type="InterPro" id="IPR037923">
    <property type="entry name" value="HTH-like"/>
</dbReference>
<dbReference type="PANTHER" id="PTHR46796">
    <property type="entry name" value="HTH-TYPE TRANSCRIPTIONAL ACTIVATOR RHAS-RELATED"/>
    <property type="match status" value="1"/>
</dbReference>
<dbReference type="Pfam" id="PF12833">
    <property type="entry name" value="HTH_18"/>
    <property type="match status" value="1"/>
</dbReference>
<dbReference type="Proteomes" id="UP001500416">
    <property type="component" value="Unassembled WGS sequence"/>
</dbReference>
<dbReference type="InterPro" id="IPR018060">
    <property type="entry name" value="HTH_AraC"/>
</dbReference>
<dbReference type="SMART" id="SM00342">
    <property type="entry name" value="HTH_ARAC"/>
    <property type="match status" value="1"/>
</dbReference>
<reference evidence="7 8" key="1">
    <citation type="journal article" date="2019" name="Int. J. Syst. Evol. Microbiol.">
        <title>The Global Catalogue of Microorganisms (GCM) 10K type strain sequencing project: providing services to taxonomists for standard genome sequencing and annotation.</title>
        <authorList>
            <consortium name="The Broad Institute Genomics Platform"/>
            <consortium name="The Broad Institute Genome Sequencing Center for Infectious Disease"/>
            <person name="Wu L."/>
            <person name="Ma J."/>
        </authorList>
    </citation>
    <scope>NUCLEOTIDE SEQUENCE [LARGE SCALE GENOMIC DNA]</scope>
    <source>
        <strain evidence="7 8">JCM 3380</strain>
    </source>
</reference>
<evidence type="ECO:0000259" key="6">
    <source>
        <dbReference type="PROSITE" id="PS01124"/>
    </source>
</evidence>
<name>A0ABN0TGV1_9PSEU</name>
<evidence type="ECO:0000256" key="3">
    <source>
        <dbReference type="ARBA" id="ARBA00023159"/>
    </source>
</evidence>
<keyword evidence="3" id="KW-0010">Activator</keyword>
<dbReference type="PROSITE" id="PS00041">
    <property type="entry name" value="HTH_ARAC_FAMILY_1"/>
    <property type="match status" value="1"/>
</dbReference>
<protein>
    <recommendedName>
        <fullName evidence="6">HTH araC/xylS-type domain-containing protein</fullName>
    </recommendedName>
</protein>
<feature type="region of interest" description="Disordered" evidence="5">
    <location>
        <begin position="271"/>
        <end position="337"/>
    </location>
</feature>
<dbReference type="RefSeq" id="WP_343933341.1">
    <property type="nucleotide sequence ID" value="NZ_BAAABU010000003.1"/>
</dbReference>
<evidence type="ECO:0000256" key="1">
    <source>
        <dbReference type="ARBA" id="ARBA00023015"/>
    </source>
</evidence>
<dbReference type="InterPro" id="IPR003313">
    <property type="entry name" value="AraC-bd"/>
</dbReference>
<dbReference type="InterPro" id="IPR009057">
    <property type="entry name" value="Homeodomain-like_sf"/>
</dbReference>
<organism evidence="7 8">
    <name type="scientific">Saccharothrix mutabilis subsp. mutabilis</name>
    <dbReference type="NCBI Taxonomy" id="66855"/>
    <lineage>
        <taxon>Bacteria</taxon>
        <taxon>Bacillati</taxon>
        <taxon>Actinomycetota</taxon>
        <taxon>Actinomycetes</taxon>
        <taxon>Pseudonocardiales</taxon>
        <taxon>Pseudonocardiaceae</taxon>
        <taxon>Saccharothrix</taxon>
    </lineage>
</organism>
<feature type="compositionally biased region" description="Gly residues" evidence="5">
    <location>
        <begin position="285"/>
        <end position="314"/>
    </location>
</feature>
<dbReference type="SUPFAM" id="SSF46689">
    <property type="entry name" value="Homeodomain-like"/>
    <property type="match status" value="2"/>
</dbReference>
<keyword evidence="4" id="KW-0804">Transcription</keyword>
<evidence type="ECO:0000313" key="7">
    <source>
        <dbReference type="EMBL" id="GAA0221331.1"/>
    </source>
</evidence>
<comment type="caution">
    <text evidence="7">The sequence shown here is derived from an EMBL/GenBank/DDBJ whole genome shotgun (WGS) entry which is preliminary data.</text>
</comment>
<dbReference type="InterPro" id="IPR018062">
    <property type="entry name" value="HTH_AraC-typ_CS"/>
</dbReference>
<evidence type="ECO:0000256" key="2">
    <source>
        <dbReference type="ARBA" id="ARBA00023125"/>
    </source>
</evidence>
<dbReference type="PANTHER" id="PTHR46796:SF2">
    <property type="entry name" value="TRANSCRIPTIONAL REGULATORY PROTEIN"/>
    <property type="match status" value="1"/>
</dbReference>
<evidence type="ECO:0000313" key="8">
    <source>
        <dbReference type="Proteomes" id="UP001500416"/>
    </source>
</evidence>
<gene>
    <name evidence="7" type="ORF">GCM10010492_19310</name>
</gene>
<dbReference type="Gene3D" id="1.10.10.60">
    <property type="entry name" value="Homeodomain-like"/>
    <property type="match status" value="1"/>
</dbReference>
<keyword evidence="2" id="KW-0238">DNA-binding</keyword>
<dbReference type="EMBL" id="BAAABU010000003">
    <property type="protein sequence ID" value="GAA0221331.1"/>
    <property type="molecule type" value="Genomic_DNA"/>
</dbReference>